<reference evidence="1" key="2">
    <citation type="submission" date="2020-11" db="EMBL/GenBank/DDBJ databases">
        <authorList>
            <person name="McCartney M.A."/>
            <person name="Auch B."/>
            <person name="Kono T."/>
            <person name="Mallez S."/>
            <person name="Becker A."/>
            <person name="Gohl D.M."/>
            <person name="Silverstein K.A.T."/>
            <person name="Koren S."/>
            <person name="Bechman K.B."/>
            <person name="Herman A."/>
            <person name="Abrahante J.E."/>
            <person name="Garbe J."/>
        </authorList>
    </citation>
    <scope>NUCLEOTIDE SEQUENCE</scope>
    <source>
        <strain evidence="1">Duluth1</strain>
        <tissue evidence="1">Whole animal</tissue>
    </source>
</reference>
<evidence type="ECO:0000313" key="1">
    <source>
        <dbReference type="EMBL" id="KAH3739037.1"/>
    </source>
</evidence>
<reference evidence="1" key="1">
    <citation type="journal article" date="2019" name="bioRxiv">
        <title>The Genome of the Zebra Mussel, Dreissena polymorpha: A Resource for Invasive Species Research.</title>
        <authorList>
            <person name="McCartney M.A."/>
            <person name="Auch B."/>
            <person name="Kono T."/>
            <person name="Mallez S."/>
            <person name="Zhang Y."/>
            <person name="Obille A."/>
            <person name="Becker A."/>
            <person name="Abrahante J.E."/>
            <person name="Garbe J."/>
            <person name="Badalamenti J.P."/>
            <person name="Herman A."/>
            <person name="Mangelson H."/>
            <person name="Liachko I."/>
            <person name="Sullivan S."/>
            <person name="Sone E.D."/>
            <person name="Koren S."/>
            <person name="Silverstein K.A.T."/>
            <person name="Beckman K.B."/>
            <person name="Gohl D.M."/>
        </authorList>
    </citation>
    <scope>NUCLEOTIDE SEQUENCE</scope>
    <source>
        <strain evidence="1">Duluth1</strain>
        <tissue evidence="1">Whole animal</tissue>
    </source>
</reference>
<comment type="caution">
    <text evidence="1">The sequence shown here is derived from an EMBL/GenBank/DDBJ whole genome shotgun (WGS) entry which is preliminary data.</text>
</comment>
<keyword evidence="2" id="KW-1185">Reference proteome</keyword>
<gene>
    <name evidence="1" type="ORF">DPMN_045682</name>
</gene>
<dbReference type="AlphaFoldDB" id="A0A9D4D5C8"/>
<dbReference type="Proteomes" id="UP000828390">
    <property type="component" value="Unassembled WGS sequence"/>
</dbReference>
<proteinExistence type="predicted"/>
<dbReference type="EMBL" id="JAIWYP010000011">
    <property type="protein sequence ID" value="KAH3739037.1"/>
    <property type="molecule type" value="Genomic_DNA"/>
</dbReference>
<organism evidence="1 2">
    <name type="scientific">Dreissena polymorpha</name>
    <name type="common">Zebra mussel</name>
    <name type="synonym">Mytilus polymorpha</name>
    <dbReference type="NCBI Taxonomy" id="45954"/>
    <lineage>
        <taxon>Eukaryota</taxon>
        <taxon>Metazoa</taxon>
        <taxon>Spiralia</taxon>
        <taxon>Lophotrochozoa</taxon>
        <taxon>Mollusca</taxon>
        <taxon>Bivalvia</taxon>
        <taxon>Autobranchia</taxon>
        <taxon>Heteroconchia</taxon>
        <taxon>Euheterodonta</taxon>
        <taxon>Imparidentia</taxon>
        <taxon>Neoheterodontei</taxon>
        <taxon>Myida</taxon>
        <taxon>Dreissenoidea</taxon>
        <taxon>Dreissenidae</taxon>
        <taxon>Dreissena</taxon>
    </lineage>
</organism>
<protein>
    <submittedName>
        <fullName evidence="1">Uncharacterized protein</fullName>
    </submittedName>
</protein>
<evidence type="ECO:0000313" key="2">
    <source>
        <dbReference type="Proteomes" id="UP000828390"/>
    </source>
</evidence>
<name>A0A9D4D5C8_DREPO</name>
<accession>A0A9D4D5C8</accession>
<sequence>MVDESFCLQLNVISAHVVHCGAYLPGRRITTHKRRAITPFLKPICIFGVNSLKSNVSGIRTGVNMAPSLY</sequence>